<organism evidence="2 3">
    <name type="scientific">Handroanthus impetiginosus</name>
    <dbReference type="NCBI Taxonomy" id="429701"/>
    <lineage>
        <taxon>Eukaryota</taxon>
        <taxon>Viridiplantae</taxon>
        <taxon>Streptophyta</taxon>
        <taxon>Embryophyta</taxon>
        <taxon>Tracheophyta</taxon>
        <taxon>Spermatophyta</taxon>
        <taxon>Magnoliopsida</taxon>
        <taxon>eudicotyledons</taxon>
        <taxon>Gunneridae</taxon>
        <taxon>Pentapetalae</taxon>
        <taxon>asterids</taxon>
        <taxon>lamiids</taxon>
        <taxon>Lamiales</taxon>
        <taxon>Bignoniaceae</taxon>
        <taxon>Crescentiina</taxon>
        <taxon>Tabebuia alliance</taxon>
        <taxon>Handroanthus</taxon>
    </lineage>
</organism>
<evidence type="ECO:0000256" key="1">
    <source>
        <dbReference type="SAM" id="Phobius"/>
    </source>
</evidence>
<keyword evidence="1" id="KW-0812">Transmembrane</keyword>
<keyword evidence="3" id="KW-1185">Reference proteome</keyword>
<protein>
    <submittedName>
        <fullName evidence="2">Uncharacterized protein</fullName>
    </submittedName>
</protein>
<gene>
    <name evidence="2" type="ORF">CDL12_05341</name>
</gene>
<accession>A0A2G9HWQ4</accession>
<dbReference type="OrthoDB" id="1921606at2759"/>
<sequence>MVTVQDERKFKKKRKKIEDTTRAIIMVIISFWRIRALLSRLFLKLKKHGNSQGTALTSSSLAKVALVEAVELGTTSILAETKQYLLSASTTSYYVSKSNGCLKLKFSLYYNECEFVENDDRDKKEYSVAKMERIIMVRMGDMGWYKCQDLMTLNESVVRLWDSHML</sequence>
<feature type="transmembrane region" description="Helical" evidence="1">
    <location>
        <begin position="21"/>
        <end position="43"/>
    </location>
</feature>
<dbReference type="Proteomes" id="UP000231279">
    <property type="component" value="Unassembled WGS sequence"/>
</dbReference>
<name>A0A2G9HWQ4_9LAMI</name>
<dbReference type="AlphaFoldDB" id="A0A2G9HWQ4"/>
<keyword evidence="1" id="KW-1133">Transmembrane helix</keyword>
<dbReference type="PANTHER" id="PTHR36369:SF1">
    <property type="entry name" value="TRANSMEMBRANE PROTEIN"/>
    <property type="match status" value="1"/>
</dbReference>
<keyword evidence="1" id="KW-0472">Membrane</keyword>
<dbReference type="PANTHER" id="PTHR36369">
    <property type="entry name" value="TRANSMEMBRANE PROTEIN"/>
    <property type="match status" value="1"/>
</dbReference>
<evidence type="ECO:0000313" key="3">
    <source>
        <dbReference type="Proteomes" id="UP000231279"/>
    </source>
</evidence>
<reference evidence="3" key="1">
    <citation type="journal article" date="2018" name="Gigascience">
        <title>Genome assembly of the Pink Ipe (Handroanthus impetiginosus, Bignoniaceae), a highly valued, ecologically keystone Neotropical timber forest tree.</title>
        <authorList>
            <person name="Silva-Junior O.B."/>
            <person name="Grattapaglia D."/>
            <person name="Novaes E."/>
            <person name="Collevatti R.G."/>
        </authorList>
    </citation>
    <scope>NUCLEOTIDE SEQUENCE [LARGE SCALE GENOMIC DNA]</scope>
    <source>
        <strain evidence="3">cv. UFG-1</strain>
    </source>
</reference>
<comment type="caution">
    <text evidence="2">The sequence shown here is derived from an EMBL/GenBank/DDBJ whole genome shotgun (WGS) entry which is preliminary data.</text>
</comment>
<proteinExistence type="predicted"/>
<evidence type="ECO:0000313" key="2">
    <source>
        <dbReference type="EMBL" id="PIN21952.1"/>
    </source>
</evidence>
<dbReference type="EMBL" id="NKXS01000855">
    <property type="protein sequence ID" value="PIN21952.1"/>
    <property type="molecule type" value="Genomic_DNA"/>
</dbReference>